<feature type="non-terminal residue" evidence="3">
    <location>
        <position position="491"/>
    </location>
</feature>
<comment type="caution">
    <text evidence="3">The sequence shown here is derived from an EMBL/GenBank/DDBJ whole genome shotgun (WGS) entry which is preliminary data.</text>
</comment>
<protein>
    <recommendedName>
        <fullName evidence="2">MobA/VirD2-like nuclease domain-containing protein</fullName>
    </recommendedName>
</protein>
<dbReference type="Proteomes" id="UP000468928">
    <property type="component" value="Unassembled WGS sequence"/>
</dbReference>
<dbReference type="RefSeq" id="WP_163830240.1">
    <property type="nucleotide sequence ID" value="NZ_JAAGUZ010000113.1"/>
</dbReference>
<dbReference type="Pfam" id="PF03432">
    <property type="entry name" value="Relaxase"/>
    <property type="match status" value="1"/>
</dbReference>
<gene>
    <name evidence="3" type="ORF">GV789_26575</name>
</gene>
<feature type="domain" description="MobA/VirD2-like nuclease" evidence="2">
    <location>
        <begin position="84"/>
        <end position="198"/>
    </location>
</feature>
<name>A0A6P1DBV0_9NOCA</name>
<dbReference type="InterPro" id="IPR005094">
    <property type="entry name" value="Endonuclease_MobA/VirD2"/>
</dbReference>
<dbReference type="EMBL" id="JAAGUZ010000113">
    <property type="protein sequence ID" value="NEW47967.1"/>
    <property type="molecule type" value="Genomic_DNA"/>
</dbReference>
<evidence type="ECO:0000313" key="3">
    <source>
        <dbReference type="EMBL" id="NEW47967.1"/>
    </source>
</evidence>
<organism evidence="3 4">
    <name type="scientific">Nocardia cyriacigeorgica</name>
    <dbReference type="NCBI Taxonomy" id="135487"/>
    <lineage>
        <taxon>Bacteria</taxon>
        <taxon>Bacillati</taxon>
        <taxon>Actinomycetota</taxon>
        <taxon>Actinomycetes</taxon>
        <taxon>Mycobacteriales</taxon>
        <taxon>Nocardiaceae</taxon>
        <taxon>Nocardia</taxon>
    </lineage>
</organism>
<reference evidence="3 4" key="1">
    <citation type="submission" date="2020-01" db="EMBL/GenBank/DDBJ databases">
        <title>Genetics and antimicrobial susceptibilities of Nocardia species isolated from the soil; a comparison with species isolated from humans.</title>
        <authorList>
            <person name="Carrasco G."/>
            <person name="Monzon S."/>
            <person name="Sansegundo M."/>
            <person name="Garcia E."/>
            <person name="Garrido N."/>
            <person name="Medina M.J."/>
            <person name="Villalon P."/>
            <person name="Ramirez-Arocha A.C."/>
            <person name="Jimenez P."/>
            <person name="Cuesta I."/>
            <person name="Valdezate S."/>
        </authorList>
    </citation>
    <scope>NUCLEOTIDE SEQUENCE [LARGE SCALE GENOMIC DNA]</scope>
    <source>
        <strain evidence="3 4">CNM20110639</strain>
    </source>
</reference>
<accession>A0A6P1DBV0</accession>
<evidence type="ECO:0000259" key="2">
    <source>
        <dbReference type="Pfam" id="PF03432"/>
    </source>
</evidence>
<dbReference type="AlphaFoldDB" id="A0A6P1DBV0"/>
<proteinExistence type="predicted"/>
<sequence>MIPNIKKGSYITELLVYLAGDGRANEHRDQRVIAGDVVVEAVYKGPITTRQAAELARLIDSPRQTVLRGAPVSVCDRRKAQALMDQGMDRVAAFEAATSDQNTWHCSLTLAPDEPALSEEIWHNIAHDFMQLMGYAHRDDGVPDARWGTVHHGPNKGGGDHIHIAMGVVRPDGSIADTFRDFPRAQRACNVLEHKYGLRVLASREEGGAERATKPSERARAERVGAPETDREAMQRRVRALAVACGSEAEWIRELRAAGITPRPYFAKGSTEEVTGYSVQMRQQRNADGKLETALTFSGLRLGKDMTLPALRSWASWDRSVEAQQEALAEWQKSLAASGQAASRGGLSRITSSMDQQQAIDQLGRWSDYVRTIPNSDRDAWSKAASQSAGLFEALSVNTEEKPGPLHQFARQLAKSGHQPAHERRPWGVHGSGLRDLSRLMWATKSPIPSNTQLMYALMDLLIAIQEMCETTNRARTAAAMAAEARKSLTE</sequence>
<evidence type="ECO:0000256" key="1">
    <source>
        <dbReference type="SAM" id="MobiDB-lite"/>
    </source>
</evidence>
<feature type="region of interest" description="Disordered" evidence="1">
    <location>
        <begin position="204"/>
        <end position="232"/>
    </location>
</feature>
<evidence type="ECO:0000313" key="4">
    <source>
        <dbReference type="Proteomes" id="UP000468928"/>
    </source>
</evidence>